<proteinExistence type="predicted"/>
<dbReference type="RefSeq" id="WP_013469953.1">
    <property type="nucleotide sequence ID" value="NC_014810.2"/>
</dbReference>
<organism evidence="1 2">
    <name type="scientific">Helicobacter felis (strain ATCC 49179 / CCUG 28539 / NCTC 12436 / CS1)</name>
    <dbReference type="NCBI Taxonomy" id="936155"/>
    <lineage>
        <taxon>Bacteria</taxon>
        <taxon>Pseudomonadati</taxon>
        <taxon>Campylobacterota</taxon>
        <taxon>Epsilonproteobacteria</taxon>
        <taxon>Campylobacterales</taxon>
        <taxon>Helicobacteraceae</taxon>
        <taxon>Helicobacter</taxon>
    </lineage>
</organism>
<dbReference type="EMBL" id="FQ670179">
    <property type="protein sequence ID" value="CBY83592.1"/>
    <property type="molecule type" value="Genomic_DNA"/>
</dbReference>
<evidence type="ECO:0008006" key="3">
    <source>
        <dbReference type="Google" id="ProtNLM"/>
    </source>
</evidence>
<keyword evidence="2" id="KW-1185">Reference proteome</keyword>
<dbReference type="AlphaFoldDB" id="E7AAY0"/>
<dbReference type="HOGENOM" id="CLU_116150_0_0_7"/>
<sequence length="185" mass="20749">MLPIVIAPLAGLATLWATKKLIELADEVVSEFYEHVISKYNIHREDDWSNNDPIEGMPAVGSIVLCDLIGRKFAHSGIYIGGQGKNIIHLRKTGRIEPCDVQGFSDGKPIFVSCRGKKAVGDPEAAVYAKKHKGEKRDYDPLTNNCHGFTAECFTKNEQDEIRIANPSDVGELLGMDCWRWWKYQ</sequence>
<gene>
    <name evidence="1" type="ordered locus">Hfelis_15080</name>
</gene>
<name>E7AAY0_HELFC</name>
<dbReference type="KEGG" id="hfe:HFELIS_15080"/>
<accession>E7AAY0</accession>
<dbReference type="GeneID" id="36134445"/>
<dbReference type="STRING" id="936155.HFELIS_15080"/>
<evidence type="ECO:0000313" key="2">
    <source>
        <dbReference type="Proteomes" id="UP000007934"/>
    </source>
</evidence>
<protein>
    <recommendedName>
        <fullName evidence="3">LRAT domain-containing protein</fullName>
    </recommendedName>
</protein>
<dbReference type="Proteomes" id="UP000007934">
    <property type="component" value="Chromosome"/>
</dbReference>
<reference evidence="1 2" key="1">
    <citation type="journal article" date="2011" name="Genome Biol. Evol.">
        <title>Comparative whole genome sequence analysis of the carcinogenic bacterial model pathogen Helicobacter felis.</title>
        <authorList>
            <person name="Arnold I.C."/>
            <person name="Zigova Z."/>
            <person name="Holden M."/>
            <person name="Lawley T.D."/>
            <person name="Rad R."/>
            <person name="Dougan G."/>
            <person name="Falkow S."/>
            <person name="Bentley S.D."/>
            <person name="Muller A."/>
        </authorList>
    </citation>
    <scope>NUCLEOTIDE SEQUENCE [LARGE SCALE GENOMIC DNA]</scope>
    <source>
        <strain evidence="2">ATCC 49179 / CCUG 28539 / NCTC 12436 / CS1</strain>
    </source>
</reference>
<dbReference type="OrthoDB" id="9812095at2"/>
<evidence type="ECO:0000313" key="1">
    <source>
        <dbReference type="EMBL" id="CBY83592.1"/>
    </source>
</evidence>